<proteinExistence type="predicted"/>
<reference evidence="2 3" key="1">
    <citation type="submission" date="2018-08" db="EMBL/GenBank/DDBJ databases">
        <title>Recombination of ecologically and evolutionarily significant loci maintains genetic cohesion in the Pseudomonas syringae species complex.</title>
        <authorList>
            <person name="Dillon M."/>
            <person name="Thakur S."/>
            <person name="Almeida R.N.D."/>
            <person name="Weir B.S."/>
            <person name="Guttman D.S."/>
        </authorList>
    </citation>
    <scope>NUCLEOTIDE SEQUENCE [LARGE SCALE GENOMIC DNA]</scope>
    <source>
        <strain evidence="2 3">ICMP 4525</strain>
    </source>
</reference>
<protein>
    <submittedName>
        <fullName evidence="2">Uncharacterized protein</fullName>
    </submittedName>
</protein>
<evidence type="ECO:0000313" key="2">
    <source>
        <dbReference type="EMBL" id="RMW07768.1"/>
    </source>
</evidence>
<accession>A0A3M6HS78</accession>
<organism evidence="2 3">
    <name type="scientific">Pseudomonas amygdali pv. tabaci</name>
    <name type="common">Pseudomonas syringae pv. tabaci</name>
    <dbReference type="NCBI Taxonomy" id="322"/>
    <lineage>
        <taxon>Bacteria</taxon>
        <taxon>Pseudomonadati</taxon>
        <taxon>Pseudomonadota</taxon>
        <taxon>Gammaproteobacteria</taxon>
        <taxon>Pseudomonadales</taxon>
        <taxon>Pseudomonadaceae</taxon>
        <taxon>Pseudomonas</taxon>
        <taxon>Pseudomonas amygdali</taxon>
    </lineage>
</organism>
<comment type="caution">
    <text evidence="2">The sequence shown here is derived from an EMBL/GenBank/DDBJ whole genome shotgun (WGS) entry which is preliminary data.</text>
</comment>
<feature type="coiled-coil region" evidence="1">
    <location>
        <begin position="10"/>
        <end position="37"/>
    </location>
</feature>
<dbReference type="Proteomes" id="UP000271531">
    <property type="component" value="Unassembled WGS sequence"/>
</dbReference>
<evidence type="ECO:0000256" key="1">
    <source>
        <dbReference type="SAM" id="Coils"/>
    </source>
</evidence>
<gene>
    <name evidence="2" type="ORF">ALP03_200315</name>
</gene>
<sequence length="76" mass="8780">MPVHHQLHEQRKISMKNEKAEAQIARYERIIKAATVMTEAEKSALVEWEKKHVTGDGEFGTSDWPGWEPIISRISH</sequence>
<dbReference type="EMBL" id="RBVA01000214">
    <property type="protein sequence ID" value="RMW07768.1"/>
    <property type="molecule type" value="Genomic_DNA"/>
</dbReference>
<name>A0A3M6HS78_PSEAJ</name>
<dbReference type="AlphaFoldDB" id="A0A3M6HS78"/>
<keyword evidence="1" id="KW-0175">Coiled coil</keyword>
<evidence type="ECO:0000313" key="3">
    <source>
        <dbReference type="Proteomes" id="UP000271531"/>
    </source>
</evidence>